<comment type="caution">
    <text evidence="2">The sequence shown here is derived from an EMBL/GenBank/DDBJ whole genome shotgun (WGS) entry which is preliminary data.</text>
</comment>
<gene>
    <name evidence="2" type="ORF">E2562_028149</name>
</gene>
<organism evidence="2 3">
    <name type="scientific">Oryza meyeriana var. granulata</name>
    <dbReference type="NCBI Taxonomy" id="110450"/>
    <lineage>
        <taxon>Eukaryota</taxon>
        <taxon>Viridiplantae</taxon>
        <taxon>Streptophyta</taxon>
        <taxon>Embryophyta</taxon>
        <taxon>Tracheophyta</taxon>
        <taxon>Spermatophyta</taxon>
        <taxon>Magnoliopsida</taxon>
        <taxon>Liliopsida</taxon>
        <taxon>Poales</taxon>
        <taxon>Poaceae</taxon>
        <taxon>BOP clade</taxon>
        <taxon>Oryzoideae</taxon>
        <taxon>Oryzeae</taxon>
        <taxon>Oryzinae</taxon>
        <taxon>Oryza</taxon>
        <taxon>Oryza meyeriana</taxon>
    </lineage>
</organism>
<evidence type="ECO:0000256" key="1">
    <source>
        <dbReference type="SAM" id="MobiDB-lite"/>
    </source>
</evidence>
<dbReference type="AlphaFoldDB" id="A0A6G1D8S4"/>
<dbReference type="EMBL" id="SPHZ02000007">
    <property type="protein sequence ID" value="KAF0908712.1"/>
    <property type="molecule type" value="Genomic_DNA"/>
</dbReference>
<feature type="region of interest" description="Disordered" evidence="1">
    <location>
        <begin position="50"/>
        <end position="107"/>
    </location>
</feature>
<accession>A0A6G1D8S4</accession>
<dbReference type="OrthoDB" id="669288at2759"/>
<sequence length="184" mass="20633">MDKYQKTAKDGAGFLGFLELKCSKILYLDSLRIDNINVPREGFGQSWSMEQSHCHLEDETKEGDANDRKKGQLPDAEKAKDCPEGSKEQQEGQPPAPAQSTLTQEEEAVRDYPFLARQATPSITKDVSTFNLGFDSIQETVEEVTITSEDYGSFTTEDYKWVGREANEAIALKSLKILKGCREK</sequence>
<name>A0A6G1D8S4_9ORYZ</name>
<keyword evidence="3" id="KW-1185">Reference proteome</keyword>
<dbReference type="Proteomes" id="UP000479710">
    <property type="component" value="Unassembled WGS sequence"/>
</dbReference>
<reference evidence="2 3" key="1">
    <citation type="submission" date="2019-11" db="EMBL/GenBank/DDBJ databases">
        <title>Whole genome sequence of Oryza granulata.</title>
        <authorList>
            <person name="Li W."/>
        </authorList>
    </citation>
    <scope>NUCLEOTIDE SEQUENCE [LARGE SCALE GENOMIC DNA]</scope>
    <source>
        <strain evidence="3">cv. Menghai</strain>
        <tissue evidence="2">Leaf</tissue>
    </source>
</reference>
<evidence type="ECO:0000313" key="3">
    <source>
        <dbReference type="Proteomes" id="UP000479710"/>
    </source>
</evidence>
<evidence type="ECO:0000313" key="2">
    <source>
        <dbReference type="EMBL" id="KAF0908712.1"/>
    </source>
</evidence>
<proteinExistence type="predicted"/>
<feature type="compositionally biased region" description="Basic and acidic residues" evidence="1">
    <location>
        <begin position="52"/>
        <end position="90"/>
    </location>
</feature>
<protein>
    <submittedName>
        <fullName evidence="2">Uncharacterized protein</fullName>
    </submittedName>
</protein>